<comment type="caution">
    <text evidence="18">The sequence shown here is derived from an EMBL/GenBank/DDBJ whole genome shotgun (WGS) entry which is preliminary data.</text>
</comment>
<evidence type="ECO:0000256" key="16">
    <source>
        <dbReference type="ARBA" id="ARBA00023242"/>
    </source>
</evidence>
<keyword evidence="11" id="KW-0378">Hydrolase</keyword>
<dbReference type="InterPro" id="IPR039637">
    <property type="entry name" value="CNOT7/CNOT8/Pop2"/>
</dbReference>
<dbReference type="GO" id="GO:0005737">
    <property type="term" value="C:cytoplasm"/>
    <property type="evidence" value="ECO:0007669"/>
    <property type="project" value="UniProtKB-SubCell"/>
</dbReference>
<keyword evidence="14" id="KW-0805">Transcription regulation</keyword>
<evidence type="ECO:0000313" key="19">
    <source>
        <dbReference type="Proteomes" id="UP000237000"/>
    </source>
</evidence>
<evidence type="ECO:0000256" key="9">
    <source>
        <dbReference type="ARBA" id="ARBA00022722"/>
    </source>
</evidence>
<keyword evidence="19" id="KW-1185">Reference proteome</keyword>
<dbReference type="EMBL" id="JXTC01000322">
    <property type="protein sequence ID" value="PON65249.1"/>
    <property type="molecule type" value="Genomic_DNA"/>
</dbReference>
<comment type="subcellular location">
    <subcellularLocation>
        <location evidence="4">Cytoplasm</location>
    </subcellularLocation>
    <subcellularLocation>
        <location evidence="3">Nucleus</location>
    </subcellularLocation>
</comment>
<evidence type="ECO:0000256" key="1">
    <source>
        <dbReference type="ARBA" id="ARBA00001663"/>
    </source>
</evidence>
<evidence type="ECO:0000256" key="2">
    <source>
        <dbReference type="ARBA" id="ARBA00001968"/>
    </source>
</evidence>
<dbReference type="AlphaFoldDB" id="A0A2P5CW48"/>
<protein>
    <recommendedName>
        <fullName evidence="7">poly(A)-specific ribonuclease</fullName>
        <ecNumber evidence="7">3.1.13.4</ecNumber>
    </recommendedName>
</protein>
<dbReference type="PANTHER" id="PTHR10797">
    <property type="entry name" value="CCR4-NOT TRANSCRIPTION COMPLEX SUBUNIT"/>
    <property type="match status" value="1"/>
</dbReference>
<dbReference type="InParanoid" id="A0A2P5CW48"/>
<dbReference type="OrthoDB" id="1164111at2759"/>
<evidence type="ECO:0000256" key="14">
    <source>
        <dbReference type="ARBA" id="ARBA00023015"/>
    </source>
</evidence>
<dbReference type="EC" id="3.1.13.4" evidence="7"/>
<dbReference type="Gene3D" id="3.30.420.10">
    <property type="entry name" value="Ribonuclease H-like superfamily/Ribonuclease H"/>
    <property type="match status" value="1"/>
</dbReference>
<evidence type="ECO:0000256" key="3">
    <source>
        <dbReference type="ARBA" id="ARBA00004123"/>
    </source>
</evidence>
<gene>
    <name evidence="18" type="ORF">TorRG33x02_271450</name>
</gene>
<comment type="cofactor">
    <cofactor evidence="2">
        <name>a divalent metal cation</name>
        <dbReference type="ChEBI" id="CHEBI:60240"/>
    </cofactor>
</comment>
<evidence type="ECO:0000256" key="8">
    <source>
        <dbReference type="ARBA" id="ARBA00022490"/>
    </source>
</evidence>
<dbReference type="GO" id="GO:0046872">
    <property type="term" value="F:metal ion binding"/>
    <property type="evidence" value="ECO:0007669"/>
    <property type="project" value="UniProtKB-KW"/>
</dbReference>
<evidence type="ECO:0000256" key="13">
    <source>
        <dbReference type="ARBA" id="ARBA00022884"/>
    </source>
</evidence>
<dbReference type="GO" id="GO:0005634">
    <property type="term" value="C:nucleus"/>
    <property type="evidence" value="ECO:0007669"/>
    <property type="project" value="UniProtKB-SubCell"/>
</dbReference>
<keyword evidence="16" id="KW-0539">Nucleus</keyword>
<keyword evidence="9" id="KW-0540">Nuclease</keyword>
<keyword evidence="13" id="KW-0694">RNA-binding</keyword>
<evidence type="ECO:0000256" key="5">
    <source>
        <dbReference type="ARBA" id="ARBA00008372"/>
    </source>
</evidence>
<evidence type="ECO:0000256" key="15">
    <source>
        <dbReference type="ARBA" id="ARBA00023163"/>
    </source>
</evidence>
<accession>A0A2P5CW48</accession>
<dbReference type="Proteomes" id="UP000237000">
    <property type="component" value="Unassembled WGS sequence"/>
</dbReference>
<evidence type="ECO:0000256" key="7">
    <source>
        <dbReference type="ARBA" id="ARBA00012161"/>
    </source>
</evidence>
<keyword evidence="12" id="KW-0269">Exonuclease</keyword>
<dbReference type="STRING" id="63057.A0A2P5CW48"/>
<dbReference type="GO" id="GO:0003723">
    <property type="term" value="F:RNA binding"/>
    <property type="evidence" value="ECO:0007669"/>
    <property type="project" value="UniProtKB-KW"/>
</dbReference>
<keyword evidence="15" id="KW-0804">Transcription</keyword>
<evidence type="ECO:0000256" key="17">
    <source>
        <dbReference type="ARBA" id="ARBA00025148"/>
    </source>
</evidence>
<dbReference type="InterPro" id="IPR012337">
    <property type="entry name" value="RNaseH-like_sf"/>
</dbReference>
<comment type="subunit">
    <text evidence="6">Component of the CCR4-NOT complex, at least composed of CRR4 and CAF1 proteins.</text>
</comment>
<dbReference type="InterPro" id="IPR036397">
    <property type="entry name" value="RNaseH_sf"/>
</dbReference>
<keyword evidence="10" id="KW-0479">Metal-binding</keyword>
<evidence type="ECO:0000256" key="10">
    <source>
        <dbReference type="ARBA" id="ARBA00022723"/>
    </source>
</evidence>
<sequence length="287" mass="33064">MVSKDKDTCPNPKPKPVLIRQVWAHNLQSEFHLIRALLPRYSYISMDTEFPGFVYQPPVDPSRPLRKPQLQPSDQYQVMKANVDALNIIQVGLTLADAHGDLPDLGGECCFIWEFNFRDFDVTRDLCAQDSIDMLRQQGIDFERNRWFGVDSALFARFMMWSGLVGNYAVTWVTFHSSYDFGYLLKILTRRRLPDSLDGFLCLLRAFFGSRVYDIKYMIKFCNLYGGLERVAKTLQVDRAVGNCHQAGSDSLLTWQAFQRMRDVYFVKDGAAEKYAGVLYGLEVQVF</sequence>
<evidence type="ECO:0000313" key="18">
    <source>
        <dbReference type="EMBL" id="PON65249.1"/>
    </source>
</evidence>
<comment type="catalytic activity">
    <reaction evidence="1">
        <text>Exonucleolytic cleavage of poly(A) to 5'-AMP.</text>
        <dbReference type="EC" id="3.1.13.4"/>
    </reaction>
</comment>
<keyword evidence="8" id="KW-0963">Cytoplasm</keyword>
<evidence type="ECO:0000256" key="4">
    <source>
        <dbReference type="ARBA" id="ARBA00004496"/>
    </source>
</evidence>
<dbReference type="InterPro" id="IPR006941">
    <property type="entry name" value="RNase_CAF1"/>
</dbReference>
<dbReference type="SUPFAM" id="SSF53098">
    <property type="entry name" value="Ribonuclease H-like"/>
    <property type="match status" value="1"/>
</dbReference>
<evidence type="ECO:0000256" key="11">
    <source>
        <dbReference type="ARBA" id="ARBA00022801"/>
    </source>
</evidence>
<proteinExistence type="inferred from homology"/>
<evidence type="ECO:0000256" key="12">
    <source>
        <dbReference type="ARBA" id="ARBA00022839"/>
    </source>
</evidence>
<dbReference type="GO" id="GO:0030014">
    <property type="term" value="C:CCR4-NOT complex"/>
    <property type="evidence" value="ECO:0007669"/>
    <property type="project" value="InterPro"/>
</dbReference>
<organism evidence="18 19">
    <name type="scientific">Trema orientale</name>
    <name type="common">Charcoal tree</name>
    <name type="synonym">Celtis orientalis</name>
    <dbReference type="NCBI Taxonomy" id="63057"/>
    <lineage>
        <taxon>Eukaryota</taxon>
        <taxon>Viridiplantae</taxon>
        <taxon>Streptophyta</taxon>
        <taxon>Embryophyta</taxon>
        <taxon>Tracheophyta</taxon>
        <taxon>Spermatophyta</taxon>
        <taxon>Magnoliopsida</taxon>
        <taxon>eudicotyledons</taxon>
        <taxon>Gunneridae</taxon>
        <taxon>Pentapetalae</taxon>
        <taxon>rosids</taxon>
        <taxon>fabids</taxon>
        <taxon>Rosales</taxon>
        <taxon>Cannabaceae</taxon>
        <taxon>Trema</taxon>
    </lineage>
</organism>
<comment type="function">
    <text evidence="17">Ubiquitous transcription factor required for a diverse set of processes. It is a component of the CCR4 complex involved in the control of gene expression.</text>
</comment>
<evidence type="ECO:0000256" key="6">
    <source>
        <dbReference type="ARBA" id="ARBA00011757"/>
    </source>
</evidence>
<dbReference type="Pfam" id="PF04857">
    <property type="entry name" value="CAF1"/>
    <property type="match status" value="1"/>
</dbReference>
<comment type="similarity">
    <text evidence="5">Belongs to the CAF1 family.</text>
</comment>
<name>A0A2P5CW48_TREOI</name>
<reference evidence="19" key="1">
    <citation type="submission" date="2016-06" db="EMBL/GenBank/DDBJ databases">
        <title>Parallel loss of symbiosis genes in relatives of nitrogen-fixing non-legume Parasponia.</title>
        <authorList>
            <person name="Van Velzen R."/>
            <person name="Holmer R."/>
            <person name="Bu F."/>
            <person name="Rutten L."/>
            <person name="Van Zeijl A."/>
            <person name="Liu W."/>
            <person name="Santuari L."/>
            <person name="Cao Q."/>
            <person name="Sharma T."/>
            <person name="Shen D."/>
            <person name="Roswanjaya Y."/>
            <person name="Wardhani T."/>
            <person name="Kalhor M.S."/>
            <person name="Jansen J."/>
            <person name="Van den Hoogen J."/>
            <person name="Gungor B."/>
            <person name="Hartog M."/>
            <person name="Hontelez J."/>
            <person name="Verver J."/>
            <person name="Yang W.-C."/>
            <person name="Schijlen E."/>
            <person name="Repin R."/>
            <person name="Schilthuizen M."/>
            <person name="Schranz E."/>
            <person name="Heidstra R."/>
            <person name="Miyata K."/>
            <person name="Fedorova E."/>
            <person name="Kohlen W."/>
            <person name="Bisseling T."/>
            <person name="Smit S."/>
            <person name="Geurts R."/>
        </authorList>
    </citation>
    <scope>NUCLEOTIDE SEQUENCE [LARGE SCALE GENOMIC DNA]</scope>
    <source>
        <strain evidence="19">cv. RG33-2</strain>
    </source>
</reference>
<dbReference type="GO" id="GO:0004535">
    <property type="term" value="F:poly(A)-specific ribonuclease activity"/>
    <property type="evidence" value="ECO:0007669"/>
    <property type="project" value="UniProtKB-EC"/>
</dbReference>